<dbReference type="RefSeq" id="WP_150771559.1">
    <property type="nucleotide sequence ID" value="NZ_CABVIY010000004.1"/>
</dbReference>
<name>A0A5E7T7H6_PSEFL</name>
<evidence type="ECO:0000313" key="2">
    <source>
        <dbReference type="Proteomes" id="UP000326611"/>
    </source>
</evidence>
<dbReference type="AlphaFoldDB" id="A0A5E7T7H6"/>
<sequence length="108" mass="11541">MNTQQCRVTAPLTCAEGSRVSGDAFDLQLRPFVQGESVMGGISDLGEEVGAIIEGSFDVFAADECYSLSAGEAIVIPPHEPRRWVCTSANGLLYRAIVRLGAVQELQP</sequence>
<dbReference type="InterPro" id="IPR011051">
    <property type="entry name" value="RmlC_Cupin_sf"/>
</dbReference>
<reference evidence="1 2" key="1">
    <citation type="submission" date="2019-09" db="EMBL/GenBank/DDBJ databases">
        <authorList>
            <person name="Chandra G."/>
            <person name="Truman W A."/>
        </authorList>
    </citation>
    <scope>NUCLEOTIDE SEQUENCE [LARGE SCALE GENOMIC DNA]</scope>
    <source>
        <strain evidence="1">PS918</strain>
    </source>
</reference>
<evidence type="ECO:0000313" key="1">
    <source>
        <dbReference type="EMBL" id="VVP94105.1"/>
    </source>
</evidence>
<protein>
    <recommendedName>
        <fullName evidence="3">(S)-ureidoglycine aminohydrolase cupin domain-containing protein</fullName>
    </recommendedName>
</protein>
<accession>A0A5E7T7H6</accession>
<proteinExistence type="predicted"/>
<gene>
    <name evidence="1" type="ORF">PS918_03532</name>
</gene>
<dbReference type="InterPro" id="IPR014710">
    <property type="entry name" value="RmlC-like_jellyroll"/>
</dbReference>
<evidence type="ECO:0008006" key="3">
    <source>
        <dbReference type="Google" id="ProtNLM"/>
    </source>
</evidence>
<dbReference type="EMBL" id="CABVIY010000004">
    <property type="protein sequence ID" value="VVP94105.1"/>
    <property type="molecule type" value="Genomic_DNA"/>
</dbReference>
<dbReference type="Proteomes" id="UP000326611">
    <property type="component" value="Unassembled WGS sequence"/>
</dbReference>
<dbReference type="Gene3D" id="2.60.120.10">
    <property type="entry name" value="Jelly Rolls"/>
    <property type="match status" value="1"/>
</dbReference>
<dbReference type="SUPFAM" id="SSF51182">
    <property type="entry name" value="RmlC-like cupins"/>
    <property type="match status" value="1"/>
</dbReference>
<organism evidence="1 2">
    <name type="scientific">Pseudomonas fluorescens</name>
    <dbReference type="NCBI Taxonomy" id="294"/>
    <lineage>
        <taxon>Bacteria</taxon>
        <taxon>Pseudomonadati</taxon>
        <taxon>Pseudomonadota</taxon>
        <taxon>Gammaproteobacteria</taxon>
        <taxon>Pseudomonadales</taxon>
        <taxon>Pseudomonadaceae</taxon>
        <taxon>Pseudomonas</taxon>
    </lineage>
</organism>
<dbReference type="OrthoDB" id="9035486at2"/>